<protein>
    <submittedName>
        <fullName evidence="2">Uncharacterized protein</fullName>
    </submittedName>
</protein>
<feature type="compositionally biased region" description="Polar residues" evidence="1">
    <location>
        <begin position="39"/>
        <end position="57"/>
    </location>
</feature>
<proteinExistence type="predicted"/>
<reference evidence="2" key="1">
    <citation type="journal article" date="2023" name="Mol. Phylogenet. Evol.">
        <title>Genome-scale phylogeny and comparative genomics of the fungal order Sordariales.</title>
        <authorList>
            <person name="Hensen N."/>
            <person name="Bonometti L."/>
            <person name="Westerberg I."/>
            <person name="Brannstrom I.O."/>
            <person name="Guillou S."/>
            <person name="Cros-Aarteil S."/>
            <person name="Calhoun S."/>
            <person name="Haridas S."/>
            <person name="Kuo A."/>
            <person name="Mondo S."/>
            <person name="Pangilinan J."/>
            <person name="Riley R."/>
            <person name="LaButti K."/>
            <person name="Andreopoulos B."/>
            <person name="Lipzen A."/>
            <person name="Chen C."/>
            <person name="Yan M."/>
            <person name="Daum C."/>
            <person name="Ng V."/>
            <person name="Clum A."/>
            <person name="Steindorff A."/>
            <person name="Ohm R.A."/>
            <person name="Martin F."/>
            <person name="Silar P."/>
            <person name="Natvig D.O."/>
            <person name="Lalanne C."/>
            <person name="Gautier V."/>
            <person name="Ament-Velasquez S.L."/>
            <person name="Kruys A."/>
            <person name="Hutchinson M.I."/>
            <person name="Powell A.J."/>
            <person name="Barry K."/>
            <person name="Miller A.N."/>
            <person name="Grigoriev I.V."/>
            <person name="Debuchy R."/>
            <person name="Gladieux P."/>
            <person name="Hiltunen Thoren M."/>
            <person name="Johannesson H."/>
        </authorList>
    </citation>
    <scope>NUCLEOTIDE SEQUENCE</scope>
    <source>
        <strain evidence="2">CBS 560.94</strain>
    </source>
</reference>
<gene>
    <name evidence="2" type="ORF">B0H65DRAFT_443222</name>
</gene>
<comment type="caution">
    <text evidence="2">The sequence shown here is derived from an EMBL/GenBank/DDBJ whole genome shotgun (WGS) entry which is preliminary data.</text>
</comment>
<dbReference type="RefSeq" id="XP_062680173.1">
    <property type="nucleotide sequence ID" value="XM_062825623.1"/>
</dbReference>
<reference evidence="2" key="2">
    <citation type="submission" date="2023-06" db="EMBL/GenBank/DDBJ databases">
        <authorList>
            <consortium name="Lawrence Berkeley National Laboratory"/>
            <person name="Haridas S."/>
            <person name="Hensen N."/>
            <person name="Bonometti L."/>
            <person name="Westerberg I."/>
            <person name="Brannstrom I.O."/>
            <person name="Guillou S."/>
            <person name="Cros-Aarteil S."/>
            <person name="Calhoun S."/>
            <person name="Kuo A."/>
            <person name="Mondo S."/>
            <person name="Pangilinan J."/>
            <person name="Riley R."/>
            <person name="Labutti K."/>
            <person name="Andreopoulos B."/>
            <person name="Lipzen A."/>
            <person name="Chen C."/>
            <person name="Yanf M."/>
            <person name="Daum C."/>
            <person name="Ng V."/>
            <person name="Clum A."/>
            <person name="Steindorff A."/>
            <person name="Ohm R."/>
            <person name="Martin F."/>
            <person name="Silar P."/>
            <person name="Natvig D."/>
            <person name="Lalanne C."/>
            <person name="Gautier V."/>
            <person name="Ament-Velasquez S.L."/>
            <person name="Kruys A."/>
            <person name="Hutchinson M.I."/>
            <person name="Powell A.J."/>
            <person name="Barry K."/>
            <person name="Miller A.N."/>
            <person name="Grigoriev I.V."/>
            <person name="Debuchy R."/>
            <person name="Gladieux P."/>
            <person name="Thoren M.H."/>
            <person name="Johannesson H."/>
        </authorList>
    </citation>
    <scope>NUCLEOTIDE SEQUENCE</scope>
    <source>
        <strain evidence="2">CBS 560.94</strain>
    </source>
</reference>
<name>A0AAE0JCL8_9PEZI</name>
<dbReference type="Proteomes" id="UP001278500">
    <property type="component" value="Unassembled WGS sequence"/>
</dbReference>
<dbReference type="AlphaFoldDB" id="A0AAE0JCL8"/>
<evidence type="ECO:0000313" key="2">
    <source>
        <dbReference type="EMBL" id="KAK3342380.1"/>
    </source>
</evidence>
<keyword evidence="3" id="KW-1185">Reference proteome</keyword>
<organism evidence="2 3">
    <name type="scientific">Neurospora tetraspora</name>
    <dbReference type="NCBI Taxonomy" id="94610"/>
    <lineage>
        <taxon>Eukaryota</taxon>
        <taxon>Fungi</taxon>
        <taxon>Dikarya</taxon>
        <taxon>Ascomycota</taxon>
        <taxon>Pezizomycotina</taxon>
        <taxon>Sordariomycetes</taxon>
        <taxon>Sordariomycetidae</taxon>
        <taxon>Sordariales</taxon>
        <taxon>Sordariaceae</taxon>
        <taxon>Neurospora</taxon>
    </lineage>
</organism>
<feature type="region of interest" description="Disordered" evidence="1">
    <location>
        <begin position="1"/>
        <end position="112"/>
    </location>
</feature>
<evidence type="ECO:0000256" key="1">
    <source>
        <dbReference type="SAM" id="MobiDB-lite"/>
    </source>
</evidence>
<accession>A0AAE0JCL8</accession>
<evidence type="ECO:0000313" key="3">
    <source>
        <dbReference type="Proteomes" id="UP001278500"/>
    </source>
</evidence>
<sequence>MSRRPTSTVASGSDSHSNPSENANHLSPSTEQLPGESATLISRSSIITNSQLLNVQEQNDDRDNDLDNTQINSATFYDADDEHRSQSPDSHSGSCTTKTSSNTFKSRPITEPTFPFSSQAIAWMEAT</sequence>
<feature type="compositionally biased region" description="Polar residues" evidence="1">
    <location>
        <begin position="1"/>
        <end position="32"/>
    </location>
</feature>
<dbReference type="EMBL" id="JAUEPP010000005">
    <property type="protein sequence ID" value="KAK3342380.1"/>
    <property type="molecule type" value="Genomic_DNA"/>
</dbReference>
<dbReference type="GeneID" id="87862777"/>
<feature type="compositionally biased region" description="Polar residues" evidence="1">
    <location>
        <begin position="87"/>
        <end position="105"/>
    </location>
</feature>